<dbReference type="Proteomes" id="UP000824223">
    <property type="component" value="Unassembled WGS sequence"/>
</dbReference>
<dbReference type="SMART" id="SM00014">
    <property type="entry name" value="acidPPc"/>
    <property type="match status" value="1"/>
</dbReference>
<evidence type="ECO:0000256" key="2">
    <source>
        <dbReference type="ARBA" id="ARBA00022475"/>
    </source>
</evidence>
<dbReference type="GO" id="GO:0016787">
    <property type="term" value="F:hydrolase activity"/>
    <property type="evidence" value="ECO:0007669"/>
    <property type="project" value="UniProtKB-KW"/>
</dbReference>
<dbReference type="InterPro" id="IPR000326">
    <property type="entry name" value="PAP2/HPO"/>
</dbReference>
<evidence type="ECO:0000256" key="6">
    <source>
        <dbReference type="ARBA" id="ARBA00023136"/>
    </source>
</evidence>
<reference evidence="9" key="2">
    <citation type="submission" date="2021-04" db="EMBL/GenBank/DDBJ databases">
        <authorList>
            <person name="Gilroy R."/>
        </authorList>
    </citation>
    <scope>NUCLEOTIDE SEQUENCE</scope>
    <source>
        <strain evidence="9">ChiSjej2B20-11307</strain>
    </source>
</reference>
<feature type="transmembrane region" description="Helical" evidence="7">
    <location>
        <begin position="127"/>
        <end position="147"/>
    </location>
</feature>
<reference evidence="9" key="1">
    <citation type="journal article" date="2021" name="PeerJ">
        <title>Extensive microbial diversity within the chicken gut microbiome revealed by metagenomics and culture.</title>
        <authorList>
            <person name="Gilroy R."/>
            <person name="Ravi A."/>
            <person name="Getino M."/>
            <person name="Pursley I."/>
            <person name="Horton D.L."/>
            <person name="Alikhan N.F."/>
            <person name="Baker D."/>
            <person name="Gharbi K."/>
            <person name="Hall N."/>
            <person name="Watson M."/>
            <person name="Adriaenssens E.M."/>
            <person name="Foster-Nyarko E."/>
            <person name="Jarju S."/>
            <person name="Secka A."/>
            <person name="Antonio M."/>
            <person name="Oren A."/>
            <person name="Chaudhuri R.R."/>
            <person name="La Ragione R."/>
            <person name="Hildebrand F."/>
            <person name="Pallen M.J."/>
        </authorList>
    </citation>
    <scope>NUCLEOTIDE SEQUENCE</scope>
    <source>
        <strain evidence="9">ChiSjej2B20-11307</strain>
    </source>
</reference>
<evidence type="ECO:0000256" key="1">
    <source>
        <dbReference type="ARBA" id="ARBA00004651"/>
    </source>
</evidence>
<protein>
    <submittedName>
        <fullName evidence="9">Phosphatase PAP2 family protein</fullName>
    </submittedName>
</protein>
<dbReference type="Gene3D" id="1.20.144.10">
    <property type="entry name" value="Phosphatidic acid phosphatase type 2/haloperoxidase"/>
    <property type="match status" value="2"/>
</dbReference>
<dbReference type="EMBL" id="DXAK01000042">
    <property type="protein sequence ID" value="HJA06978.1"/>
    <property type="molecule type" value="Genomic_DNA"/>
</dbReference>
<name>A0A9D2KL09_9FIRM</name>
<evidence type="ECO:0000256" key="5">
    <source>
        <dbReference type="ARBA" id="ARBA00022989"/>
    </source>
</evidence>
<sequence length="186" mass="20375">MEFLQELDGNILLFIQEYLRQPWMDGFWKTITHLGDAGMFWIVTAIVLLIWKRTRKAGLSASLALIIGALITNVALKNLMARIRPYEVVAGLTRIIEQQHDFSFPSGHTCASFAAAFALYRTLPRKWGIACLVLAALISFSRLYVGVHYPSDVLGGGVVGIFAGWAGTALANLISAASSQQPPQNP</sequence>
<evidence type="ECO:0000313" key="9">
    <source>
        <dbReference type="EMBL" id="HJA06978.1"/>
    </source>
</evidence>
<comment type="subcellular location">
    <subcellularLocation>
        <location evidence="1">Cell membrane</location>
        <topology evidence="1">Multi-pass membrane protein</topology>
    </subcellularLocation>
</comment>
<accession>A0A9D2KL09</accession>
<keyword evidence="2" id="KW-1003">Cell membrane</keyword>
<dbReference type="PANTHER" id="PTHR14969">
    <property type="entry name" value="SPHINGOSINE-1-PHOSPHATE PHOSPHOHYDROLASE"/>
    <property type="match status" value="1"/>
</dbReference>
<comment type="caution">
    <text evidence="9">The sequence shown here is derived from an EMBL/GenBank/DDBJ whole genome shotgun (WGS) entry which is preliminary data.</text>
</comment>
<proteinExistence type="predicted"/>
<gene>
    <name evidence="9" type="ORF">H9798_07555</name>
</gene>
<evidence type="ECO:0000256" key="4">
    <source>
        <dbReference type="ARBA" id="ARBA00022801"/>
    </source>
</evidence>
<dbReference type="GO" id="GO:0005886">
    <property type="term" value="C:plasma membrane"/>
    <property type="evidence" value="ECO:0007669"/>
    <property type="project" value="UniProtKB-SubCell"/>
</dbReference>
<organism evidence="9 10">
    <name type="scientific">Candidatus Mediterraneibacter pullicola</name>
    <dbReference type="NCBI Taxonomy" id="2838682"/>
    <lineage>
        <taxon>Bacteria</taxon>
        <taxon>Bacillati</taxon>
        <taxon>Bacillota</taxon>
        <taxon>Clostridia</taxon>
        <taxon>Lachnospirales</taxon>
        <taxon>Lachnospiraceae</taxon>
        <taxon>Mediterraneibacter</taxon>
    </lineage>
</organism>
<keyword evidence="3 7" id="KW-0812">Transmembrane</keyword>
<keyword evidence="6 7" id="KW-0472">Membrane</keyword>
<evidence type="ECO:0000256" key="7">
    <source>
        <dbReference type="SAM" id="Phobius"/>
    </source>
</evidence>
<feature type="transmembrane region" description="Helical" evidence="7">
    <location>
        <begin position="58"/>
        <end position="76"/>
    </location>
</feature>
<keyword evidence="5 7" id="KW-1133">Transmembrane helix</keyword>
<dbReference type="PANTHER" id="PTHR14969:SF62">
    <property type="entry name" value="DECAPRENYLPHOSPHORYL-5-PHOSPHORIBOSE PHOSPHATASE RV3807C-RELATED"/>
    <property type="match status" value="1"/>
</dbReference>
<dbReference type="Pfam" id="PF01569">
    <property type="entry name" value="PAP2"/>
    <property type="match status" value="1"/>
</dbReference>
<feature type="domain" description="Phosphatidic acid phosphatase type 2/haloperoxidase" evidence="8">
    <location>
        <begin position="57"/>
        <end position="168"/>
    </location>
</feature>
<dbReference type="SUPFAM" id="SSF48317">
    <property type="entry name" value="Acid phosphatase/Vanadium-dependent haloperoxidase"/>
    <property type="match status" value="1"/>
</dbReference>
<feature type="transmembrane region" description="Helical" evidence="7">
    <location>
        <begin position="153"/>
        <end position="174"/>
    </location>
</feature>
<keyword evidence="4" id="KW-0378">Hydrolase</keyword>
<dbReference type="InterPro" id="IPR036938">
    <property type="entry name" value="PAP2/HPO_sf"/>
</dbReference>
<evidence type="ECO:0000259" key="8">
    <source>
        <dbReference type="SMART" id="SM00014"/>
    </source>
</evidence>
<dbReference type="AlphaFoldDB" id="A0A9D2KL09"/>
<evidence type="ECO:0000256" key="3">
    <source>
        <dbReference type="ARBA" id="ARBA00022692"/>
    </source>
</evidence>
<feature type="transmembrane region" description="Helical" evidence="7">
    <location>
        <begin position="31"/>
        <end position="51"/>
    </location>
</feature>
<evidence type="ECO:0000313" key="10">
    <source>
        <dbReference type="Proteomes" id="UP000824223"/>
    </source>
</evidence>